<reference evidence="3 4" key="4">
    <citation type="journal article" date="2011" name="BMC Genomics">
        <title>RNA-Seq improves annotation of protein-coding genes in the cucumber genome.</title>
        <authorList>
            <person name="Li Z."/>
            <person name="Zhang Z."/>
            <person name="Yan P."/>
            <person name="Huang S."/>
            <person name="Fei Z."/>
            <person name="Lin K."/>
        </authorList>
    </citation>
    <scope>NUCLEOTIDE SEQUENCE [LARGE SCALE GENOMIC DNA]</scope>
    <source>
        <strain evidence="4">cv. 9930</strain>
    </source>
</reference>
<dbReference type="OMA" id="WGEPVHG"/>
<reference evidence="3 4" key="2">
    <citation type="journal article" date="2009" name="PLoS ONE">
        <title>An integrated genetic and cytogenetic map of the cucumber genome.</title>
        <authorList>
            <person name="Ren Y."/>
            <person name="Zhang Z."/>
            <person name="Liu J."/>
            <person name="Staub J.E."/>
            <person name="Han Y."/>
            <person name="Cheng Z."/>
            <person name="Li X."/>
            <person name="Lu J."/>
            <person name="Miao H."/>
            <person name="Kang H."/>
            <person name="Xie B."/>
            <person name="Gu X."/>
            <person name="Wang X."/>
            <person name="Du Y."/>
            <person name="Jin W."/>
            <person name="Huang S."/>
        </authorList>
    </citation>
    <scope>NUCLEOTIDE SEQUENCE [LARGE SCALE GENOMIC DNA]</scope>
    <source>
        <strain evidence="4">cv. 9930</strain>
    </source>
</reference>
<dbReference type="InterPro" id="IPR050898">
    <property type="entry name" value="Plant_acyltransferase"/>
</dbReference>
<evidence type="ECO:0000313" key="3">
    <source>
        <dbReference type="EMBL" id="KGN63331.1"/>
    </source>
</evidence>
<evidence type="ECO:0000313" key="4">
    <source>
        <dbReference type="Proteomes" id="UP000029981"/>
    </source>
</evidence>
<dbReference type="PANTHER" id="PTHR31147:SF66">
    <property type="entry name" value="OS05G0315700 PROTEIN"/>
    <property type="match status" value="1"/>
</dbReference>
<reference evidence="3 4" key="1">
    <citation type="journal article" date="2009" name="Nat. Genet.">
        <title>The genome of the cucumber, Cucumis sativus L.</title>
        <authorList>
            <person name="Huang S."/>
            <person name="Li R."/>
            <person name="Zhang Z."/>
            <person name="Li L."/>
            <person name="Gu X."/>
            <person name="Fan W."/>
            <person name="Lucas W.J."/>
            <person name="Wang X."/>
            <person name="Xie B."/>
            <person name="Ni P."/>
            <person name="Ren Y."/>
            <person name="Zhu H."/>
            <person name="Li J."/>
            <person name="Lin K."/>
            <person name="Jin W."/>
            <person name="Fei Z."/>
            <person name="Li G."/>
            <person name="Staub J."/>
            <person name="Kilian A."/>
            <person name="van der Vossen E.A."/>
            <person name="Wu Y."/>
            <person name="Guo J."/>
            <person name="He J."/>
            <person name="Jia Z."/>
            <person name="Ren Y."/>
            <person name="Tian G."/>
            <person name="Lu Y."/>
            <person name="Ruan J."/>
            <person name="Qian W."/>
            <person name="Wang M."/>
            <person name="Huang Q."/>
            <person name="Li B."/>
            <person name="Xuan Z."/>
            <person name="Cao J."/>
            <person name="Asan"/>
            <person name="Wu Z."/>
            <person name="Zhang J."/>
            <person name="Cai Q."/>
            <person name="Bai Y."/>
            <person name="Zhao B."/>
            <person name="Han Y."/>
            <person name="Li Y."/>
            <person name="Li X."/>
            <person name="Wang S."/>
            <person name="Shi Q."/>
            <person name="Liu S."/>
            <person name="Cho W.K."/>
            <person name="Kim J.Y."/>
            <person name="Xu Y."/>
            <person name="Heller-Uszynska K."/>
            <person name="Miao H."/>
            <person name="Cheng Z."/>
            <person name="Zhang S."/>
            <person name="Wu J."/>
            <person name="Yang Y."/>
            <person name="Kang H."/>
            <person name="Li M."/>
            <person name="Liang H."/>
            <person name="Ren X."/>
            <person name="Shi Z."/>
            <person name="Wen M."/>
            <person name="Jian M."/>
            <person name="Yang H."/>
            <person name="Zhang G."/>
            <person name="Yang Z."/>
            <person name="Chen R."/>
            <person name="Liu S."/>
            <person name="Li J."/>
            <person name="Ma L."/>
            <person name="Liu H."/>
            <person name="Zhou Y."/>
            <person name="Zhao J."/>
            <person name="Fang X."/>
            <person name="Li G."/>
            <person name="Fang L."/>
            <person name="Li Y."/>
            <person name="Liu D."/>
            <person name="Zheng H."/>
            <person name="Zhang Y."/>
            <person name="Qin N."/>
            <person name="Li Z."/>
            <person name="Yang G."/>
            <person name="Yang S."/>
            <person name="Bolund L."/>
            <person name="Kristiansen K."/>
            <person name="Zheng H."/>
            <person name="Li S."/>
            <person name="Zhang X."/>
            <person name="Yang H."/>
            <person name="Wang J."/>
            <person name="Sun R."/>
            <person name="Zhang B."/>
            <person name="Jiang S."/>
            <person name="Wang J."/>
            <person name="Du Y."/>
            <person name="Li S."/>
        </authorList>
    </citation>
    <scope>NUCLEOTIDE SEQUENCE [LARGE SCALE GENOMIC DNA]</scope>
    <source>
        <strain evidence="4">cv. 9930</strain>
    </source>
</reference>
<dbReference type="Gene3D" id="3.30.559.10">
    <property type="entry name" value="Chloramphenicol acetyltransferase-like domain"/>
    <property type="match status" value="2"/>
</dbReference>
<keyword evidence="4" id="KW-1185">Reference proteome</keyword>
<dbReference type="KEGG" id="csv:101208031"/>
<dbReference type="PANTHER" id="PTHR31147">
    <property type="entry name" value="ACYL TRANSFERASE 4"/>
    <property type="match status" value="1"/>
</dbReference>
<sequence>METMQTIDFSFQVRKCQPELIAPANPTPYEFKQLSDVDDQQILRFQVPLVNIYHHNPSLEGRDPVKVIKEAIGKALVFYYPLAGRLREGPGRKLFVECTGEGILFVEADADVSLEQFRDTLPYSLSSMEINIIHNALNSDGVLNSPLLLIQVTRLKCGGFIFGLHLNHSVADGFGIVQFIKATAEIARGAFAPSILPVWQRALLTARDPPRITFRHYEYDQVVDTKSTLIPVNNMIDQVFFFSQLQISTLRKTLPAHLHDCSSFEVFAAYVWRLRTIALQFKPEEEVRFLCVVNIRSKIDIPLGYYGNAIVFPAVITTVAKLCGNPLGYAIDLIRKAKAKATTEYIKSMVDIMVIKGRPCLTTVGSFIMSDVTRIGFENVDFGWEKAIFGGPITGGSGIIRGMTSFCIPFMNRNGEKGTVITLCLPPPAMERFREMFMPHCK</sequence>
<comment type="similarity">
    <text evidence="1">Belongs to the plant acyltransferase family.</text>
</comment>
<evidence type="ECO:0000256" key="2">
    <source>
        <dbReference type="ARBA" id="ARBA00022679"/>
    </source>
</evidence>
<protein>
    <submittedName>
        <fullName evidence="3">Uncharacterized protein</fullName>
    </submittedName>
</protein>
<dbReference type="Proteomes" id="UP000029981">
    <property type="component" value="Chromosome 2"/>
</dbReference>
<dbReference type="Pfam" id="PF02458">
    <property type="entry name" value="Transferase"/>
    <property type="match status" value="1"/>
</dbReference>
<dbReference type="AlphaFoldDB" id="A0A0A0LTI2"/>
<dbReference type="GO" id="GO:0016747">
    <property type="term" value="F:acyltransferase activity, transferring groups other than amino-acyl groups"/>
    <property type="evidence" value="ECO:0000318"/>
    <property type="project" value="GO_Central"/>
</dbReference>
<dbReference type="eggNOG" id="ENOG502QV0F">
    <property type="taxonomic scope" value="Eukaryota"/>
</dbReference>
<dbReference type="InterPro" id="IPR023213">
    <property type="entry name" value="CAT-like_dom_sf"/>
</dbReference>
<gene>
    <name evidence="3" type="ORF">Csa_2G429040</name>
</gene>
<proteinExistence type="inferred from homology"/>
<dbReference type="EMBL" id="CM002923">
    <property type="protein sequence ID" value="KGN63331.1"/>
    <property type="molecule type" value="Genomic_DNA"/>
</dbReference>
<name>A0A0A0LTI2_CUCSA</name>
<reference evidence="3 4" key="3">
    <citation type="journal article" date="2010" name="BMC Genomics">
        <title>Transcriptome sequencing and comparative analysis of cucumber flowers with different sex types.</title>
        <authorList>
            <person name="Guo S."/>
            <person name="Zheng Y."/>
            <person name="Joung J.G."/>
            <person name="Liu S."/>
            <person name="Zhang Z."/>
            <person name="Crasta O.R."/>
            <person name="Sobral B.W."/>
            <person name="Xu Y."/>
            <person name="Huang S."/>
            <person name="Fei Z."/>
        </authorList>
    </citation>
    <scope>NUCLEOTIDE SEQUENCE [LARGE SCALE GENOMIC DNA]</scope>
    <source>
        <strain evidence="4">cv. 9930</strain>
    </source>
</reference>
<keyword evidence="2" id="KW-0808">Transferase</keyword>
<accession>A0A0A0LTI2</accession>
<evidence type="ECO:0000256" key="1">
    <source>
        <dbReference type="ARBA" id="ARBA00009861"/>
    </source>
</evidence>
<dbReference type="Gramene" id="KGN63331">
    <property type="protein sequence ID" value="KGN63331"/>
    <property type="gene ID" value="Csa_2G429040"/>
</dbReference>
<dbReference type="OrthoDB" id="1862401at2759"/>
<organism evidence="3 4">
    <name type="scientific">Cucumis sativus</name>
    <name type="common">Cucumber</name>
    <dbReference type="NCBI Taxonomy" id="3659"/>
    <lineage>
        <taxon>Eukaryota</taxon>
        <taxon>Viridiplantae</taxon>
        <taxon>Streptophyta</taxon>
        <taxon>Embryophyta</taxon>
        <taxon>Tracheophyta</taxon>
        <taxon>Spermatophyta</taxon>
        <taxon>Magnoliopsida</taxon>
        <taxon>eudicotyledons</taxon>
        <taxon>Gunneridae</taxon>
        <taxon>Pentapetalae</taxon>
        <taxon>rosids</taxon>
        <taxon>fabids</taxon>
        <taxon>Cucurbitales</taxon>
        <taxon>Cucurbitaceae</taxon>
        <taxon>Benincaseae</taxon>
        <taxon>Cucumis</taxon>
    </lineage>
</organism>